<dbReference type="EMBL" id="RJMB01000024">
    <property type="protein sequence ID" value="RNL82295.1"/>
    <property type="molecule type" value="Genomic_DNA"/>
</dbReference>
<evidence type="ECO:0000313" key="1">
    <source>
        <dbReference type="EMBL" id="RNL82295.1"/>
    </source>
</evidence>
<protein>
    <submittedName>
        <fullName evidence="1">Succinate--CoA ligase subunit alpha</fullName>
    </submittedName>
</protein>
<feature type="non-terminal residue" evidence="1">
    <location>
        <position position="1"/>
    </location>
</feature>
<keyword evidence="1" id="KW-0436">Ligase</keyword>
<keyword evidence="2" id="KW-1185">Reference proteome</keyword>
<dbReference type="AlphaFoldDB" id="A0A3N0E375"/>
<name>A0A3N0E375_9ACTN</name>
<dbReference type="GO" id="GO:0016874">
    <property type="term" value="F:ligase activity"/>
    <property type="evidence" value="ECO:0007669"/>
    <property type="project" value="UniProtKB-KW"/>
</dbReference>
<dbReference type="Proteomes" id="UP000269198">
    <property type="component" value="Unassembled WGS sequence"/>
</dbReference>
<proteinExistence type="predicted"/>
<sequence length="30" mass="3121">AEAKKAAMEAAGIQVGKTPSETAKLMRGQF</sequence>
<reference evidence="1 2" key="1">
    <citation type="submission" date="2018-11" db="EMBL/GenBank/DDBJ databases">
        <title>The genome draft of YIM 96095.</title>
        <authorList>
            <person name="Tang S.-K."/>
            <person name="Chunyu W.-X."/>
            <person name="Feng Y.-Z."/>
        </authorList>
    </citation>
    <scope>NUCLEOTIDE SEQUENCE [LARGE SCALE GENOMIC DNA]</scope>
    <source>
        <strain evidence="1 2">YIM 96095</strain>
    </source>
</reference>
<evidence type="ECO:0000313" key="2">
    <source>
        <dbReference type="Proteomes" id="UP000269198"/>
    </source>
</evidence>
<accession>A0A3N0E375</accession>
<organism evidence="1 2">
    <name type="scientific">Halostreptopolyspora alba</name>
    <dbReference type="NCBI Taxonomy" id="2487137"/>
    <lineage>
        <taxon>Bacteria</taxon>
        <taxon>Bacillati</taxon>
        <taxon>Actinomycetota</taxon>
        <taxon>Actinomycetes</taxon>
        <taxon>Streptosporangiales</taxon>
        <taxon>Nocardiopsidaceae</taxon>
        <taxon>Halostreptopolyspora</taxon>
    </lineage>
</organism>
<gene>
    <name evidence="1" type="ORF">EFW17_19450</name>
</gene>
<comment type="caution">
    <text evidence="1">The sequence shown here is derived from an EMBL/GenBank/DDBJ whole genome shotgun (WGS) entry which is preliminary data.</text>
</comment>